<dbReference type="AlphaFoldDB" id="A0A1Y2EP50"/>
<comment type="caution">
    <text evidence="1">The sequence shown here is derived from an EMBL/GenBank/DDBJ whole genome shotgun (WGS) entry which is preliminary data.</text>
</comment>
<reference evidence="1 2" key="1">
    <citation type="submission" date="2016-08" db="EMBL/GenBank/DDBJ databases">
        <title>A Parts List for Fungal Cellulosomes Revealed by Comparative Genomics.</title>
        <authorList>
            <consortium name="DOE Joint Genome Institute"/>
            <person name="Haitjema C.H."/>
            <person name="Gilmore S.P."/>
            <person name="Henske J.K."/>
            <person name="Solomon K.V."/>
            <person name="De Groot R."/>
            <person name="Kuo A."/>
            <person name="Mondo S.J."/>
            <person name="Salamov A.A."/>
            <person name="Labutti K."/>
            <person name="Zhao Z."/>
            <person name="Chiniquy J."/>
            <person name="Barry K."/>
            <person name="Brewer H.M."/>
            <person name="Purvine S.O."/>
            <person name="Wright A.T."/>
            <person name="Boxma B."/>
            <person name="Van Alen T."/>
            <person name="Hackstein J.H."/>
            <person name="Baker S.E."/>
            <person name="Grigoriev I.V."/>
            <person name="O'Malley M.A."/>
        </authorList>
    </citation>
    <scope>NUCLEOTIDE SEQUENCE [LARGE SCALE GENOMIC DNA]</scope>
    <source>
        <strain evidence="1 2">G1</strain>
    </source>
</reference>
<evidence type="ECO:0000313" key="2">
    <source>
        <dbReference type="Proteomes" id="UP000193920"/>
    </source>
</evidence>
<protein>
    <submittedName>
        <fullName evidence="1">Uncharacterized protein</fullName>
    </submittedName>
</protein>
<organism evidence="1 2">
    <name type="scientific">Neocallimastix californiae</name>
    <dbReference type="NCBI Taxonomy" id="1754190"/>
    <lineage>
        <taxon>Eukaryota</taxon>
        <taxon>Fungi</taxon>
        <taxon>Fungi incertae sedis</taxon>
        <taxon>Chytridiomycota</taxon>
        <taxon>Chytridiomycota incertae sedis</taxon>
        <taxon>Neocallimastigomycetes</taxon>
        <taxon>Neocallimastigales</taxon>
        <taxon>Neocallimastigaceae</taxon>
        <taxon>Neocallimastix</taxon>
    </lineage>
</organism>
<accession>A0A1Y2EP50</accession>
<name>A0A1Y2EP50_9FUNG</name>
<gene>
    <name evidence="1" type="ORF">LY90DRAFT_503173</name>
</gene>
<dbReference type="EMBL" id="MCOG01000034">
    <property type="protein sequence ID" value="ORY73319.1"/>
    <property type="molecule type" value="Genomic_DNA"/>
</dbReference>
<sequence length="101" mass="11973">MILILLYSLFRVLSENVLRIAITLHIRMIMIPRNNLYKTIKGDIQVLSKLIDDFYEYVYELLSFLCGIKNAGYLKNEEVQNIFNKYIMPKINNEINKIKSK</sequence>
<proteinExistence type="predicted"/>
<keyword evidence="2" id="KW-1185">Reference proteome</keyword>
<evidence type="ECO:0000313" key="1">
    <source>
        <dbReference type="EMBL" id="ORY73319.1"/>
    </source>
</evidence>
<dbReference type="Proteomes" id="UP000193920">
    <property type="component" value="Unassembled WGS sequence"/>
</dbReference>